<evidence type="ECO:0000313" key="8">
    <source>
        <dbReference type="EMBL" id="OAY66388.1"/>
    </source>
</evidence>
<feature type="compositionally biased region" description="Low complexity" evidence="5">
    <location>
        <begin position="17"/>
        <end position="26"/>
    </location>
</feature>
<feature type="transmembrane region" description="Helical" evidence="6">
    <location>
        <begin position="48"/>
        <end position="72"/>
    </location>
</feature>
<feature type="domain" description="Late embryogenesis abundant protein LEA-2 subgroup" evidence="7">
    <location>
        <begin position="110"/>
        <end position="203"/>
    </location>
</feature>
<keyword evidence="4 6" id="KW-0472">Membrane</keyword>
<proteinExistence type="predicted"/>
<dbReference type="GO" id="GO:0016020">
    <property type="term" value="C:membrane"/>
    <property type="evidence" value="ECO:0007669"/>
    <property type="project" value="UniProtKB-SubCell"/>
</dbReference>
<comment type="subcellular location">
    <subcellularLocation>
        <location evidence="1">Membrane</location>
        <topology evidence="1">Single-pass membrane protein</topology>
    </subcellularLocation>
</comment>
<evidence type="ECO:0000313" key="9">
    <source>
        <dbReference type="Proteomes" id="UP000092600"/>
    </source>
</evidence>
<name>A0A199UNN2_ANACO</name>
<feature type="compositionally biased region" description="Pro residues" evidence="5">
    <location>
        <begin position="27"/>
        <end position="37"/>
    </location>
</feature>
<dbReference type="Proteomes" id="UP000092600">
    <property type="component" value="Unassembled WGS sequence"/>
</dbReference>
<sequence length="231" mass="23908">MTESGGDTKPFRSADSPAPAAAAAPASSPPPPNPGKPRPGKRGRRCRCCLLCVAVGVAALGVLALVLALTLFRVRDPVTEIVSTRVSGVAPRVSLPAASIQLNVTLDLLVRVYNPNRAAFAHGVGRSALSYHGAAVGDAAVEPGRIPSHGTGLVRLTLTVEADRFAAQLGNLIGDVLAGQVPLDSETVIPGRVTILGFIKRHAVARSECHVDVGIPDLAVRSQNCTNKTQL</sequence>
<dbReference type="AlphaFoldDB" id="A0A199UNN2"/>
<dbReference type="Pfam" id="PF03168">
    <property type="entry name" value="LEA_2"/>
    <property type="match status" value="1"/>
</dbReference>
<evidence type="ECO:0000256" key="4">
    <source>
        <dbReference type="ARBA" id="ARBA00023136"/>
    </source>
</evidence>
<gene>
    <name evidence="8" type="ORF">ACMD2_15382</name>
</gene>
<keyword evidence="3 6" id="KW-1133">Transmembrane helix</keyword>
<dbReference type="STRING" id="4615.A0A199UNN2"/>
<keyword evidence="2 6" id="KW-0812">Transmembrane</keyword>
<dbReference type="Gene3D" id="2.60.40.1820">
    <property type="match status" value="1"/>
</dbReference>
<evidence type="ECO:0000256" key="1">
    <source>
        <dbReference type="ARBA" id="ARBA00004167"/>
    </source>
</evidence>
<feature type="region of interest" description="Disordered" evidence="5">
    <location>
        <begin position="1"/>
        <end position="43"/>
    </location>
</feature>
<dbReference type="SUPFAM" id="SSF117070">
    <property type="entry name" value="LEA14-like"/>
    <property type="match status" value="1"/>
</dbReference>
<evidence type="ECO:0000256" key="2">
    <source>
        <dbReference type="ARBA" id="ARBA00022692"/>
    </source>
</evidence>
<protein>
    <recommendedName>
        <fullName evidence="7">Late embryogenesis abundant protein LEA-2 subgroup domain-containing protein</fullName>
    </recommendedName>
</protein>
<dbReference type="PANTHER" id="PTHR31234">
    <property type="entry name" value="LATE EMBRYOGENESIS ABUNDANT (LEA) HYDROXYPROLINE-RICH GLYCOPROTEIN FAMILY"/>
    <property type="match status" value="1"/>
</dbReference>
<evidence type="ECO:0000256" key="3">
    <source>
        <dbReference type="ARBA" id="ARBA00022989"/>
    </source>
</evidence>
<organism evidence="8 9">
    <name type="scientific">Ananas comosus</name>
    <name type="common">Pineapple</name>
    <name type="synonym">Ananas ananas</name>
    <dbReference type="NCBI Taxonomy" id="4615"/>
    <lineage>
        <taxon>Eukaryota</taxon>
        <taxon>Viridiplantae</taxon>
        <taxon>Streptophyta</taxon>
        <taxon>Embryophyta</taxon>
        <taxon>Tracheophyta</taxon>
        <taxon>Spermatophyta</taxon>
        <taxon>Magnoliopsida</taxon>
        <taxon>Liliopsida</taxon>
        <taxon>Poales</taxon>
        <taxon>Bromeliaceae</taxon>
        <taxon>Bromelioideae</taxon>
        <taxon>Ananas</taxon>
    </lineage>
</organism>
<evidence type="ECO:0000256" key="6">
    <source>
        <dbReference type="SAM" id="Phobius"/>
    </source>
</evidence>
<accession>A0A199UNN2</accession>
<evidence type="ECO:0000259" key="7">
    <source>
        <dbReference type="Pfam" id="PF03168"/>
    </source>
</evidence>
<reference evidence="8 9" key="1">
    <citation type="journal article" date="2016" name="DNA Res.">
        <title>The draft genome of MD-2 pineapple using hybrid error correction of long reads.</title>
        <authorList>
            <person name="Redwan R.M."/>
            <person name="Saidin A."/>
            <person name="Kumar S.V."/>
        </authorList>
    </citation>
    <scope>NUCLEOTIDE SEQUENCE [LARGE SCALE GENOMIC DNA]</scope>
    <source>
        <strain evidence="9">cv. MD2</strain>
        <tissue evidence="8">Leaf</tissue>
    </source>
</reference>
<dbReference type="GO" id="GO:0098542">
    <property type="term" value="P:defense response to other organism"/>
    <property type="evidence" value="ECO:0007669"/>
    <property type="project" value="InterPro"/>
</dbReference>
<dbReference type="InterPro" id="IPR044839">
    <property type="entry name" value="NDR1-like"/>
</dbReference>
<dbReference type="InterPro" id="IPR004864">
    <property type="entry name" value="LEA_2"/>
</dbReference>
<comment type="caution">
    <text evidence="8">The sequence shown here is derived from an EMBL/GenBank/DDBJ whole genome shotgun (WGS) entry which is preliminary data.</text>
</comment>
<evidence type="ECO:0000256" key="5">
    <source>
        <dbReference type="SAM" id="MobiDB-lite"/>
    </source>
</evidence>
<dbReference type="EMBL" id="LSRQ01006265">
    <property type="protein sequence ID" value="OAY66388.1"/>
    <property type="molecule type" value="Genomic_DNA"/>
</dbReference>
<dbReference type="PANTHER" id="PTHR31234:SF65">
    <property type="entry name" value="LATE EMBRYOGENESIS ABUNDANT PROTEIN, LEA_2 SUBGROUP"/>
    <property type="match status" value="1"/>
</dbReference>